<dbReference type="FunFam" id="1.20.1250.20:FF:000271">
    <property type="entry name" value="Monocarboxylate transporter"/>
    <property type="match status" value="1"/>
</dbReference>
<feature type="transmembrane region" description="Helical" evidence="2">
    <location>
        <begin position="37"/>
        <end position="63"/>
    </location>
</feature>
<organism evidence="4 5">
    <name type="scientific">Drosophila lebanonensis</name>
    <name type="common">Fruit fly</name>
    <name type="synonym">Scaptodrosophila lebanonensis</name>
    <dbReference type="NCBI Taxonomy" id="7225"/>
    <lineage>
        <taxon>Eukaryota</taxon>
        <taxon>Metazoa</taxon>
        <taxon>Ecdysozoa</taxon>
        <taxon>Arthropoda</taxon>
        <taxon>Hexapoda</taxon>
        <taxon>Insecta</taxon>
        <taxon>Pterygota</taxon>
        <taxon>Neoptera</taxon>
        <taxon>Endopterygota</taxon>
        <taxon>Diptera</taxon>
        <taxon>Brachycera</taxon>
        <taxon>Muscomorpha</taxon>
        <taxon>Ephydroidea</taxon>
        <taxon>Drosophilidae</taxon>
        <taxon>Scaptodrosophila</taxon>
    </lineage>
</organism>
<dbReference type="PANTHER" id="PTHR11360:SF284">
    <property type="entry name" value="EG:103B4.3 PROTEIN-RELATED"/>
    <property type="match status" value="1"/>
</dbReference>
<dbReference type="Gene3D" id="1.20.1250.20">
    <property type="entry name" value="MFS general substrate transporter like domains"/>
    <property type="match status" value="2"/>
</dbReference>
<dbReference type="InterPro" id="IPR050327">
    <property type="entry name" value="Proton-linked_MCT"/>
</dbReference>
<evidence type="ECO:0000313" key="6">
    <source>
        <dbReference type="RefSeq" id="XP_030380978.1"/>
    </source>
</evidence>
<reference evidence="5 6" key="1">
    <citation type="submission" date="2025-04" db="UniProtKB">
        <authorList>
            <consortium name="RefSeq"/>
        </authorList>
    </citation>
    <scope>IDENTIFICATION</scope>
    <source>
        <strain evidence="5 6">11010-0011.00</strain>
        <tissue evidence="5 6">Whole body</tissue>
    </source>
</reference>
<dbReference type="CTD" id="17236"/>
<dbReference type="GO" id="GO:0016020">
    <property type="term" value="C:membrane"/>
    <property type="evidence" value="ECO:0007669"/>
    <property type="project" value="UniProtKB-SubCell"/>
</dbReference>
<dbReference type="SUPFAM" id="SSF103473">
    <property type="entry name" value="MFS general substrate transporter"/>
    <property type="match status" value="1"/>
</dbReference>
<keyword evidence="4" id="KW-1185">Reference proteome</keyword>
<dbReference type="InterPro" id="IPR020846">
    <property type="entry name" value="MFS_dom"/>
</dbReference>
<feature type="transmembrane region" description="Helical" evidence="2">
    <location>
        <begin position="478"/>
        <end position="498"/>
    </location>
</feature>
<dbReference type="InterPro" id="IPR036259">
    <property type="entry name" value="MFS_trans_sf"/>
</dbReference>
<dbReference type="AlphaFoldDB" id="A0A6J2U1F4"/>
<feature type="transmembrane region" description="Helical" evidence="2">
    <location>
        <begin position="164"/>
        <end position="183"/>
    </location>
</feature>
<feature type="transmembrane region" description="Helical" evidence="2">
    <location>
        <begin position="195"/>
        <end position="214"/>
    </location>
</feature>
<feature type="transmembrane region" description="Helical" evidence="2">
    <location>
        <begin position="75"/>
        <end position="94"/>
    </location>
</feature>
<name>A0A6J2U1F4_DROLE</name>
<feature type="transmembrane region" description="Helical" evidence="2">
    <location>
        <begin position="567"/>
        <end position="588"/>
    </location>
</feature>
<dbReference type="GeneID" id="115628865"/>
<feature type="transmembrane region" description="Helical" evidence="2">
    <location>
        <begin position="539"/>
        <end position="561"/>
    </location>
</feature>
<dbReference type="RefSeq" id="XP_030380977.1">
    <property type="nucleotide sequence ID" value="XM_030525117.1"/>
</dbReference>
<dbReference type="Pfam" id="PF07690">
    <property type="entry name" value="MFS_1"/>
    <property type="match status" value="2"/>
</dbReference>
<proteinExistence type="predicted"/>
<dbReference type="CDD" id="cd17352">
    <property type="entry name" value="MFS_MCT_SLC16"/>
    <property type="match status" value="1"/>
</dbReference>
<comment type="subcellular location">
    <subcellularLocation>
        <location evidence="1">Membrane</location>
        <topology evidence="1">Multi-pass membrane protein</topology>
    </subcellularLocation>
</comment>
<dbReference type="PANTHER" id="PTHR11360">
    <property type="entry name" value="MONOCARBOXYLATE TRANSPORTER"/>
    <property type="match status" value="1"/>
</dbReference>
<evidence type="ECO:0000256" key="2">
    <source>
        <dbReference type="SAM" id="Phobius"/>
    </source>
</evidence>
<feature type="transmembrane region" description="Helical" evidence="2">
    <location>
        <begin position="448"/>
        <end position="466"/>
    </location>
</feature>
<dbReference type="RefSeq" id="XP_030380978.1">
    <property type="nucleotide sequence ID" value="XM_030525118.1"/>
</dbReference>
<feature type="transmembrane region" description="Helical" evidence="2">
    <location>
        <begin position="504"/>
        <end position="527"/>
    </location>
</feature>
<dbReference type="GO" id="GO:0008028">
    <property type="term" value="F:monocarboxylic acid transmembrane transporter activity"/>
    <property type="evidence" value="ECO:0007669"/>
    <property type="project" value="TreeGrafter"/>
</dbReference>
<dbReference type="InterPro" id="IPR011701">
    <property type="entry name" value="MFS"/>
</dbReference>
<accession>A0A6J2U1F4</accession>
<evidence type="ECO:0000313" key="4">
    <source>
        <dbReference type="Proteomes" id="UP000504634"/>
    </source>
</evidence>
<gene>
    <name evidence="5 6" type="primary">LOC115628865</name>
</gene>
<keyword evidence="2" id="KW-0472">Membrane</keyword>
<feature type="domain" description="Major facilitator superfamily (MFS) profile" evidence="3">
    <location>
        <begin position="412"/>
        <end position="611"/>
    </location>
</feature>
<sequence length="611" mass="65841">MVHGPPTRKKSQASNGNGNAACDMELEPLPTPPDGGWGWVVVFGSFMIHIVTDGMTYSFGIFYNEFLTYFDEGKGYTAWVASIMVGVTFASGPISSSFVNRYGCRAVTIAGAIIAASCIILSVFAQNVLTLILTIGFGTGLGFGLIYLPAIVSVTQYFEARRSLATGIAVCGSGFGTFVFAPLTNYLIGSYGWRGAMLIIGGVVLNCIIFGAMFRPLEAPPSAAKQSKKTTIIDQNTTSAELKPLKANCLKQTDQYLQLPPRNESGSTLCRSNSVGHNLKPGLNNNSNSAVNGLAPPMTVKSTSNDDISRVFASQPQLNPLRDGHREHSASGTMYRPDALYQGSLHNIPEYVSSRNDLSGSGIIKRYGSLRQNNQLTPNQEIEKCCGCISCSKETRDTFAEMMNFSLLKDVVFIIFAVSNFCTSIGFNLPYVYIVSQAETLNISSTDSSYLIAIIGVANTVGRIILGYIADKPWVNRLLVYNVCLTACGIATVLVPLCDDFNSLALYCSVFGFTIGAYVGLTSVILVDLLGLEKLTNAFGLLLLFQGIASFIGAPIGGWMFDITKSYSPAFIMAGLMIAISGVVMFAIPPLQRYQEHKAEKKQNSEQLALS</sequence>
<keyword evidence="2" id="KW-1133">Transmembrane helix</keyword>
<feature type="transmembrane region" description="Helical" evidence="2">
    <location>
        <begin position="411"/>
        <end position="436"/>
    </location>
</feature>
<dbReference type="FunFam" id="1.20.1250.20:FF:000398">
    <property type="entry name" value="Monocarboxylate transporter 14"/>
    <property type="match status" value="1"/>
</dbReference>
<feature type="transmembrane region" description="Helical" evidence="2">
    <location>
        <begin position="131"/>
        <end position="152"/>
    </location>
</feature>
<dbReference type="Proteomes" id="UP000504634">
    <property type="component" value="Unplaced"/>
</dbReference>
<evidence type="ECO:0000256" key="1">
    <source>
        <dbReference type="ARBA" id="ARBA00004141"/>
    </source>
</evidence>
<dbReference type="PROSITE" id="PS50850">
    <property type="entry name" value="MFS"/>
    <property type="match status" value="1"/>
</dbReference>
<feature type="transmembrane region" description="Helical" evidence="2">
    <location>
        <begin position="106"/>
        <end position="125"/>
    </location>
</feature>
<keyword evidence="2" id="KW-0812">Transmembrane</keyword>
<protein>
    <submittedName>
        <fullName evidence="5 6">Monocarboxylate transporter 12</fullName>
    </submittedName>
</protein>
<dbReference type="OrthoDB" id="6499973at2759"/>
<evidence type="ECO:0000313" key="5">
    <source>
        <dbReference type="RefSeq" id="XP_030380977.1"/>
    </source>
</evidence>
<evidence type="ECO:0000259" key="3">
    <source>
        <dbReference type="PROSITE" id="PS50850"/>
    </source>
</evidence>